<feature type="chain" id="PRO_5013317109" evidence="3">
    <location>
        <begin position="20"/>
        <end position="287"/>
    </location>
</feature>
<evidence type="ECO:0000256" key="1">
    <source>
        <dbReference type="SAM" id="MobiDB-lite"/>
    </source>
</evidence>
<keyword evidence="2" id="KW-0472">Membrane</keyword>
<keyword evidence="2" id="KW-0812">Transmembrane</keyword>
<keyword evidence="2" id="KW-1133">Transmembrane helix</keyword>
<feature type="region of interest" description="Disordered" evidence="1">
    <location>
        <begin position="266"/>
        <end position="287"/>
    </location>
</feature>
<organism evidence="4 5">
    <name type="scientific">Symbiodinium microadriaticum</name>
    <name type="common">Dinoflagellate</name>
    <name type="synonym">Zooxanthella microadriatica</name>
    <dbReference type="NCBI Taxonomy" id="2951"/>
    <lineage>
        <taxon>Eukaryota</taxon>
        <taxon>Sar</taxon>
        <taxon>Alveolata</taxon>
        <taxon>Dinophyceae</taxon>
        <taxon>Suessiales</taxon>
        <taxon>Symbiodiniaceae</taxon>
        <taxon>Symbiodinium</taxon>
    </lineage>
</organism>
<dbReference type="OrthoDB" id="422358at2759"/>
<gene>
    <name evidence="4" type="ORF">AK812_SmicGene1154</name>
</gene>
<feature type="signal peptide" evidence="3">
    <location>
        <begin position="1"/>
        <end position="19"/>
    </location>
</feature>
<comment type="caution">
    <text evidence="4">The sequence shown here is derived from an EMBL/GenBank/DDBJ whole genome shotgun (WGS) entry which is preliminary data.</text>
</comment>
<dbReference type="AlphaFoldDB" id="A0A1Q9F519"/>
<feature type="transmembrane region" description="Helical" evidence="2">
    <location>
        <begin position="216"/>
        <end position="237"/>
    </location>
</feature>
<dbReference type="Proteomes" id="UP000186817">
    <property type="component" value="Unassembled WGS sequence"/>
</dbReference>
<name>A0A1Q9F519_SYMMI</name>
<dbReference type="EMBL" id="LSRX01000012">
    <property type="protein sequence ID" value="OLQ14699.1"/>
    <property type="molecule type" value="Genomic_DNA"/>
</dbReference>
<evidence type="ECO:0000313" key="4">
    <source>
        <dbReference type="EMBL" id="OLQ14699.1"/>
    </source>
</evidence>
<evidence type="ECO:0000313" key="5">
    <source>
        <dbReference type="Proteomes" id="UP000186817"/>
    </source>
</evidence>
<sequence>MAFFPRFCMMLSLTAAATAQTFSTTPGQIEAKVTLQTNSSWHLGGFCLGQAGPEMTKAAEIQAHVEWEGQQQLSQTGPVMLAAFDAREDRWGAVKDAWGQMTCEEKLSAASMQRHLGKNHSYSDFTFRINVHQTSAIRDWHFAVLTCGETEQAVLTLRLVATNGVLNMFEANTHFDTSSCPVDPWIALLLPMRAMWGGVLRIEVDVPWLSAAHDEAGFWLMLVGALLLGCSAVLVAAQIQQFRETATAGGAEPVIGRPCSQIGGAKIVDGQTPADHPAAPVGDSSGT</sequence>
<accession>A0A1Q9F519</accession>
<reference evidence="4 5" key="1">
    <citation type="submission" date="2016-02" db="EMBL/GenBank/DDBJ databases">
        <title>Genome analysis of coral dinoflagellate symbionts highlights evolutionary adaptations to a symbiotic lifestyle.</title>
        <authorList>
            <person name="Aranda M."/>
            <person name="Li Y."/>
            <person name="Liew Y.J."/>
            <person name="Baumgarten S."/>
            <person name="Simakov O."/>
            <person name="Wilson M."/>
            <person name="Piel J."/>
            <person name="Ashoor H."/>
            <person name="Bougouffa S."/>
            <person name="Bajic V.B."/>
            <person name="Ryu T."/>
            <person name="Ravasi T."/>
            <person name="Bayer T."/>
            <person name="Micklem G."/>
            <person name="Kim H."/>
            <person name="Bhak J."/>
            <person name="Lajeunesse T.C."/>
            <person name="Voolstra C.R."/>
        </authorList>
    </citation>
    <scope>NUCLEOTIDE SEQUENCE [LARGE SCALE GENOMIC DNA]</scope>
    <source>
        <strain evidence="4 5">CCMP2467</strain>
    </source>
</reference>
<protein>
    <submittedName>
        <fullName evidence="4">Uncharacterized protein</fullName>
    </submittedName>
</protein>
<evidence type="ECO:0000256" key="3">
    <source>
        <dbReference type="SAM" id="SignalP"/>
    </source>
</evidence>
<proteinExistence type="predicted"/>
<evidence type="ECO:0000256" key="2">
    <source>
        <dbReference type="SAM" id="Phobius"/>
    </source>
</evidence>
<keyword evidence="3" id="KW-0732">Signal</keyword>
<keyword evidence="5" id="KW-1185">Reference proteome</keyword>